<dbReference type="EMBL" id="JAEPWM010000001">
    <property type="protein sequence ID" value="MBK6005210.1"/>
    <property type="molecule type" value="Genomic_DNA"/>
</dbReference>
<dbReference type="Proteomes" id="UP000630528">
    <property type="component" value="Unassembled WGS sequence"/>
</dbReference>
<sequence length="386" mass="41985">MVRSPRLKLALLALAVIAGHLAGLAWFSLQADQASALRLMVPPMYTRMLQPAAPPPVVAAPPHAAPSKRVTALRPRPPASSPEERAAEARARREAREQAEARAVAEAHARALAQAEALAEALRKQEEKERLAQQAQPAASAASAASSSASAPAAEVAQTPASAASAAATDTAALDRWPVDTRLNYALTGQYRGPLYGDARVQWQREGDRYQVRLEARIDMFGTQVLTSQGQVTADGLEPHAYEETRPGKRRFARIGEHAVELGNGKTVAKPPGVQDTASQFVELTQRFATGREPLVVGHAVSLWLARPGGVDLWEYEIVGRELLSTPKFGTLETYHLKPRPITSPRGNINVEMWFAPSLQYLPVRIKLTMGPDTWLDLVIDHIEQR</sequence>
<organism evidence="2 3">
    <name type="scientific">Ramlibacter ginsenosidimutans</name>
    <dbReference type="NCBI Taxonomy" id="502333"/>
    <lineage>
        <taxon>Bacteria</taxon>
        <taxon>Pseudomonadati</taxon>
        <taxon>Pseudomonadota</taxon>
        <taxon>Betaproteobacteria</taxon>
        <taxon>Burkholderiales</taxon>
        <taxon>Comamonadaceae</taxon>
        <taxon>Ramlibacter</taxon>
    </lineage>
</organism>
<dbReference type="RefSeq" id="WP_201166560.1">
    <property type="nucleotide sequence ID" value="NZ_JAEPWM010000001.1"/>
</dbReference>
<reference evidence="2" key="2">
    <citation type="submission" date="2021-01" db="EMBL/GenBank/DDBJ databases">
        <authorList>
            <person name="Kang M."/>
        </authorList>
    </citation>
    <scope>NUCLEOTIDE SEQUENCE</scope>
    <source>
        <strain evidence="2">KACC 17527</strain>
    </source>
</reference>
<dbReference type="AlphaFoldDB" id="A0A934WL36"/>
<feature type="region of interest" description="Disordered" evidence="1">
    <location>
        <begin position="55"/>
        <end position="104"/>
    </location>
</feature>
<name>A0A934WL36_9BURK</name>
<protein>
    <submittedName>
        <fullName evidence="2">DUF3108 domain-containing protein</fullName>
    </submittedName>
</protein>
<gene>
    <name evidence="2" type="ORF">JJB11_03820</name>
</gene>
<feature type="compositionally biased region" description="Low complexity" evidence="1">
    <location>
        <begin position="132"/>
        <end position="146"/>
    </location>
</feature>
<dbReference type="InterPro" id="IPR021457">
    <property type="entry name" value="DUF3108"/>
</dbReference>
<reference evidence="2" key="1">
    <citation type="journal article" date="2012" name="J. Microbiol. Biotechnol.">
        <title>Ramlibacter ginsenosidimutans sp. nov., with ginsenoside-converting activity.</title>
        <authorList>
            <person name="Wang L."/>
            <person name="An D.S."/>
            <person name="Kim S.G."/>
            <person name="Jin F.X."/>
            <person name="Kim S.C."/>
            <person name="Lee S.T."/>
            <person name="Im W.T."/>
        </authorList>
    </citation>
    <scope>NUCLEOTIDE SEQUENCE</scope>
    <source>
        <strain evidence="2">KACC 17527</strain>
    </source>
</reference>
<keyword evidence="3" id="KW-1185">Reference proteome</keyword>
<evidence type="ECO:0000313" key="2">
    <source>
        <dbReference type="EMBL" id="MBK6005210.1"/>
    </source>
</evidence>
<accession>A0A934WL36</accession>
<feature type="compositionally biased region" description="Basic and acidic residues" evidence="1">
    <location>
        <begin position="82"/>
        <end position="104"/>
    </location>
</feature>
<evidence type="ECO:0000256" key="1">
    <source>
        <dbReference type="SAM" id="MobiDB-lite"/>
    </source>
</evidence>
<dbReference type="Pfam" id="PF11306">
    <property type="entry name" value="DUF3108"/>
    <property type="match status" value="1"/>
</dbReference>
<proteinExistence type="predicted"/>
<feature type="region of interest" description="Disordered" evidence="1">
    <location>
        <begin position="124"/>
        <end position="146"/>
    </location>
</feature>
<evidence type="ECO:0000313" key="3">
    <source>
        <dbReference type="Proteomes" id="UP000630528"/>
    </source>
</evidence>
<comment type="caution">
    <text evidence="2">The sequence shown here is derived from an EMBL/GenBank/DDBJ whole genome shotgun (WGS) entry which is preliminary data.</text>
</comment>